<dbReference type="InterPro" id="IPR011009">
    <property type="entry name" value="Kinase-like_dom_sf"/>
</dbReference>
<keyword evidence="10" id="KW-1185">Reference proteome</keyword>
<evidence type="ECO:0000259" key="9">
    <source>
        <dbReference type="PROSITE" id="PS50011"/>
    </source>
</evidence>
<reference evidence="11" key="1">
    <citation type="submission" date="2022-11" db="UniProtKB">
        <authorList>
            <consortium name="WormBaseParasite"/>
        </authorList>
    </citation>
    <scope>IDENTIFICATION</scope>
</reference>
<dbReference type="InterPro" id="IPR000719">
    <property type="entry name" value="Prot_kinase_dom"/>
</dbReference>
<evidence type="ECO:0000256" key="4">
    <source>
        <dbReference type="ARBA" id="ARBA00022679"/>
    </source>
</evidence>
<evidence type="ECO:0000256" key="6">
    <source>
        <dbReference type="ARBA" id="ARBA00022777"/>
    </source>
</evidence>
<dbReference type="Gene3D" id="1.20.1270.420">
    <property type="match status" value="1"/>
</dbReference>
<dbReference type="GO" id="GO:0005737">
    <property type="term" value="C:cytoplasm"/>
    <property type="evidence" value="ECO:0007669"/>
    <property type="project" value="UniProtKB-SubCell"/>
</dbReference>
<protein>
    <submittedName>
        <fullName evidence="11">Protein kinase domain-containing protein</fullName>
    </submittedName>
</protein>
<dbReference type="Gene3D" id="3.30.200.20">
    <property type="entry name" value="Phosphorylase Kinase, domain 1"/>
    <property type="match status" value="1"/>
</dbReference>
<dbReference type="PROSITE" id="PS50011">
    <property type="entry name" value="PROTEIN_KINASE_DOM"/>
    <property type="match status" value="1"/>
</dbReference>
<comment type="subcellular location">
    <subcellularLocation>
        <location evidence="1">Cytoplasm</location>
    </subcellularLocation>
</comment>
<evidence type="ECO:0000256" key="7">
    <source>
        <dbReference type="ARBA" id="ARBA00022840"/>
    </source>
</evidence>
<keyword evidence="2" id="KW-0963">Cytoplasm</keyword>
<dbReference type="Gene3D" id="1.10.510.10">
    <property type="entry name" value="Transferase(Phosphotransferase) domain 1"/>
    <property type="match status" value="1"/>
</dbReference>
<dbReference type="GO" id="GO:0004674">
    <property type="term" value="F:protein serine/threonine kinase activity"/>
    <property type="evidence" value="ECO:0007669"/>
    <property type="project" value="UniProtKB-KW"/>
</dbReference>
<evidence type="ECO:0000256" key="5">
    <source>
        <dbReference type="ARBA" id="ARBA00022741"/>
    </source>
</evidence>
<keyword evidence="4" id="KW-0808">Transferase</keyword>
<keyword evidence="6" id="KW-0418">Kinase</keyword>
<feature type="binding site" evidence="8">
    <location>
        <position position="53"/>
    </location>
    <ligand>
        <name>ATP</name>
        <dbReference type="ChEBI" id="CHEBI:30616"/>
    </ligand>
</feature>
<dbReference type="Proteomes" id="UP000887566">
    <property type="component" value="Unplaced"/>
</dbReference>
<dbReference type="InterPro" id="IPR051180">
    <property type="entry name" value="IKK"/>
</dbReference>
<evidence type="ECO:0000313" key="11">
    <source>
        <dbReference type="WBParaSite" id="PSAMB.scaffold1238size33945.g11881.t1"/>
    </source>
</evidence>
<keyword evidence="5 8" id="KW-0547">Nucleotide-binding</keyword>
<evidence type="ECO:0000256" key="8">
    <source>
        <dbReference type="PROSITE-ProRule" id="PRU10141"/>
    </source>
</evidence>
<dbReference type="SUPFAM" id="SSF56112">
    <property type="entry name" value="Protein kinase-like (PK-like)"/>
    <property type="match status" value="1"/>
</dbReference>
<dbReference type="PANTHER" id="PTHR22969:SF15">
    <property type="entry name" value="FI05319P"/>
    <property type="match status" value="1"/>
</dbReference>
<dbReference type="GO" id="GO:0005524">
    <property type="term" value="F:ATP binding"/>
    <property type="evidence" value="ECO:0007669"/>
    <property type="project" value="UniProtKB-UniRule"/>
</dbReference>
<evidence type="ECO:0000256" key="1">
    <source>
        <dbReference type="ARBA" id="ARBA00004496"/>
    </source>
</evidence>
<dbReference type="PROSITE" id="PS00107">
    <property type="entry name" value="PROTEIN_KINASE_ATP"/>
    <property type="match status" value="1"/>
</dbReference>
<sequence length="728" mass="81599">MESERVRATAHYVWKDADTLGCGSFGMVFRGSSKEKGEPVAIKTLLMNRAAGKQVEEQHMREIQLLENIDHPNVVKFIAVEHEISSNGAPIGTKVLVLELADTTLHQELERPENMFGLRDEAFLLLLANVASGLNHLREVHHIMHRDLKPSNILKTVDASGKTLYKLCDFGGARTVINDEEPMYSLVGTVEYLHPTIHEGVIRGREKGYTASCDLWSIGVTLYQAATAKLPFCPTGGVRNNRLLMLQMTTRKPMGAISGSQTGDGMISWSEQLPVSTQLSEGLRPRVTAMLGGLMEARRTEQWSYERFFCEVAKLTRSPPIKLLLFDQARYLYVYETSSIDDFAVEFNRQLDAPIHEYFFWTDDKLQPLQTNAHLSELSSADHPFCFAVDTQCKMPTTLYLPRSRPKFEETDVVDLSGDVEVAKTLAGLAHFSSEETLTAAEMRTSALSTFSRIRAAFDAKSTEIERRIDESKKLWTAMRRQIDPIIKCSSLSEAVGRHLKQCQGSAETIRKELSAHEALFGQMKTQVMTLIVPCPPATVPREQLAARLARSTKTIDDAWMQFRKEKGLFAQSSLTVHELHWHRIAKERVKSESKVVIEVMKEEKSRLKQTIAQLAAPFKTVATALDKLNDRFLSEIQATAAMIDAFQDGIAQVVLEHFSDDHETLSLPAQTPAPVVRKPSAVLPSSAFQEPDINASMKDLLTEATQFREMTQQTAELMKSMLLQSAE</sequence>
<proteinExistence type="predicted"/>
<dbReference type="InterPro" id="IPR017441">
    <property type="entry name" value="Protein_kinase_ATP_BS"/>
</dbReference>
<keyword evidence="7 8" id="KW-0067">ATP-binding</keyword>
<feature type="domain" description="Protein kinase" evidence="9">
    <location>
        <begin position="14"/>
        <end position="309"/>
    </location>
</feature>
<evidence type="ECO:0000313" key="10">
    <source>
        <dbReference type="Proteomes" id="UP000887566"/>
    </source>
</evidence>
<dbReference type="Pfam" id="PF00069">
    <property type="entry name" value="Pkinase"/>
    <property type="match status" value="1"/>
</dbReference>
<dbReference type="WBParaSite" id="PSAMB.scaffold1238size33945.g11881.t1">
    <property type="protein sequence ID" value="PSAMB.scaffold1238size33945.g11881.t1"/>
    <property type="gene ID" value="PSAMB.scaffold1238size33945.g11881"/>
</dbReference>
<evidence type="ECO:0000256" key="3">
    <source>
        <dbReference type="ARBA" id="ARBA00022527"/>
    </source>
</evidence>
<evidence type="ECO:0000256" key="2">
    <source>
        <dbReference type="ARBA" id="ARBA00022490"/>
    </source>
</evidence>
<dbReference type="FunFam" id="1.10.510.10:FF:000100">
    <property type="entry name" value="inhibitor of nuclear factor kappa-B kinase subunit epsilon"/>
    <property type="match status" value="1"/>
</dbReference>
<organism evidence="10 11">
    <name type="scientific">Plectus sambesii</name>
    <dbReference type="NCBI Taxonomy" id="2011161"/>
    <lineage>
        <taxon>Eukaryota</taxon>
        <taxon>Metazoa</taxon>
        <taxon>Ecdysozoa</taxon>
        <taxon>Nematoda</taxon>
        <taxon>Chromadorea</taxon>
        <taxon>Plectida</taxon>
        <taxon>Plectina</taxon>
        <taxon>Plectoidea</taxon>
        <taxon>Plectidae</taxon>
        <taxon>Plectus</taxon>
    </lineage>
</organism>
<name>A0A914UV43_9BILA</name>
<accession>A0A914UV43</accession>
<dbReference type="AlphaFoldDB" id="A0A914UV43"/>
<dbReference type="PANTHER" id="PTHR22969">
    <property type="entry name" value="IKB KINASE"/>
    <property type="match status" value="1"/>
</dbReference>
<keyword evidence="3" id="KW-0723">Serine/threonine-protein kinase</keyword>
<dbReference type="SMART" id="SM00220">
    <property type="entry name" value="S_TKc"/>
    <property type="match status" value="1"/>
</dbReference>